<feature type="region of interest" description="Disordered" evidence="1">
    <location>
        <begin position="807"/>
        <end position="838"/>
    </location>
</feature>
<dbReference type="InterPro" id="IPR011990">
    <property type="entry name" value="TPR-like_helical_dom_sf"/>
</dbReference>
<evidence type="ECO:0000313" key="2">
    <source>
        <dbReference type="EMBL" id="GAA2100938.1"/>
    </source>
</evidence>
<feature type="compositionally biased region" description="Acidic residues" evidence="1">
    <location>
        <begin position="101"/>
        <end position="118"/>
    </location>
</feature>
<dbReference type="PRINTS" id="PR00364">
    <property type="entry name" value="DISEASERSIST"/>
</dbReference>
<sequence>MAVEVAAVAASGATSTLVGLAVTEAWTRTRTLLARVLGRRRGEESAADEELRAAVEELATALHAEDQHALGDAADRLRRRLRRSLREESETARELVSLLSELDDSEPDDSEPDDEDARDADAAPVGAAADPVGLAYAVPPPPLPYPSPYPEGPPSQVPALHTRFINRAAELSELDGPAPGAAADASHVDVRLLAGPPGVGKSALARHWAHTARARFPGGRLYVDFADLRDRAGDVGAEVSEAVGHCLRSLGVDERLLPPSLDGRTALFRSTTSRLRVLLVLDDVTSPGQVRALIPRGPGSAVLATSTAKLGELALDGARPLPLEPLTAEAALLLLADRCGAARVEEDREAARRVAELCSGLPVALHVAAARLVNDRHLSMAALAAELADDAARLAALSVGGESPVSAVLDASYRQLTPELAHGYRLLGWIPGPSFDPATAAAALGSDVGTAQVLLDVLEDMSLLETARDRRHRFHGLVRAHARERAAAEEPADGESAVVRRVLTHCLAVTAFADRAVRADRLRVAGLDALLAGRADPFAAPGGPGPLDWLEAERPALMAVLRAAGSHGLHTLGWQLAEAFTVLFLHHRHLADWRESLELGARYANAAVAPAAEARLRTLLSRPLLDLGERGRAGQELATAQACAEVAGDTVLLASTLEFTGRYWDGTDPARAIGFYRRSMELNTEGGEPRGAAIAAFLLGRAQAANGEPAPALDTLRRARTDLLSLPDPDHRMAARATAALGRVLDALGRTEEAVPALREAAATLREREAYAYEAEALEDLALIAARPGADNSRLREDLARIVEIHEEMGSPRTEELRERLRRAEEDESGDGSEGDTP</sequence>
<organism evidence="2 3">
    <name type="scientific">Streptomyces albiaxialis</name>
    <dbReference type="NCBI Taxonomy" id="329523"/>
    <lineage>
        <taxon>Bacteria</taxon>
        <taxon>Bacillati</taxon>
        <taxon>Actinomycetota</taxon>
        <taxon>Actinomycetes</taxon>
        <taxon>Kitasatosporales</taxon>
        <taxon>Streptomycetaceae</taxon>
        <taxon>Streptomyces</taxon>
    </lineage>
</organism>
<dbReference type="SUPFAM" id="SSF48452">
    <property type="entry name" value="TPR-like"/>
    <property type="match status" value="1"/>
</dbReference>
<name>A0ABN2WYL3_9ACTN</name>
<dbReference type="InterPro" id="IPR027417">
    <property type="entry name" value="P-loop_NTPase"/>
</dbReference>
<dbReference type="Gene3D" id="1.25.40.10">
    <property type="entry name" value="Tetratricopeptide repeat domain"/>
    <property type="match status" value="1"/>
</dbReference>
<evidence type="ECO:0000256" key="1">
    <source>
        <dbReference type="SAM" id="MobiDB-lite"/>
    </source>
</evidence>
<feature type="compositionally biased region" description="Basic and acidic residues" evidence="1">
    <location>
        <begin position="807"/>
        <end position="825"/>
    </location>
</feature>
<dbReference type="Gene3D" id="3.40.50.300">
    <property type="entry name" value="P-loop containing nucleotide triphosphate hydrolases"/>
    <property type="match status" value="1"/>
</dbReference>
<evidence type="ECO:0000313" key="3">
    <source>
        <dbReference type="Proteomes" id="UP001500016"/>
    </source>
</evidence>
<accession>A0ABN2WYL3</accession>
<proteinExistence type="predicted"/>
<protein>
    <submittedName>
        <fullName evidence="2">Tetratricopeptide repeat protein</fullName>
    </submittedName>
</protein>
<feature type="compositionally biased region" description="Acidic residues" evidence="1">
    <location>
        <begin position="826"/>
        <end position="838"/>
    </location>
</feature>
<dbReference type="SUPFAM" id="SSF52540">
    <property type="entry name" value="P-loop containing nucleoside triphosphate hydrolases"/>
    <property type="match status" value="1"/>
</dbReference>
<comment type="caution">
    <text evidence="2">The sequence shown here is derived from an EMBL/GenBank/DDBJ whole genome shotgun (WGS) entry which is preliminary data.</text>
</comment>
<dbReference type="RefSeq" id="WP_344534677.1">
    <property type="nucleotide sequence ID" value="NZ_BAAAPE010000025.1"/>
</dbReference>
<keyword evidence="3" id="KW-1185">Reference proteome</keyword>
<reference evidence="2 3" key="1">
    <citation type="journal article" date="2019" name="Int. J. Syst. Evol. Microbiol.">
        <title>The Global Catalogue of Microorganisms (GCM) 10K type strain sequencing project: providing services to taxonomists for standard genome sequencing and annotation.</title>
        <authorList>
            <consortium name="The Broad Institute Genomics Platform"/>
            <consortium name="The Broad Institute Genome Sequencing Center for Infectious Disease"/>
            <person name="Wu L."/>
            <person name="Ma J."/>
        </authorList>
    </citation>
    <scope>NUCLEOTIDE SEQUENCE [LARGE SCALE GENOMIC DNA]</scope>
    <source>
        <strain evidence="2 3">JCM 15478</strain>
    </source>
</reference>
<dbReference type="EMBL" id="BAAAPE010000025">
    <property type="protein sequence ID" value="GAA2100938.1"/>
    <property type="molecule type" value="Genomic_DNA"/>
</dbReference>
<gene>
    <name evidence="2" type="ORF">GCM10009801_73790</name>
</gene>
<dbReference type="PANTHER" id="PTHR47691:SF3">
    <property type="entry name" value="HTH-TYPE TRANSCRIPTIONAL REGULATOR RV0890C-RELATED"/>
    <property type="match status" value="1"/>
</dbReference>
<dbReference type="PANTHER" id="PTHR47691">
    <property type="entry name" value="REGULATOR-RELATED"/>
    <property type="match status" value="1"/>
</dbReference>
<feature type="region of interest" description="Disordered" evidence="1">
    <location>
        <begin position="98"/>
        <end position="121"/>
    </location>
</feature>
<dbReference type="Proteomes" id="UP001500016">
    <property type="component" value="Unassembled WGS sequence"/>
</dbReference>